<dbReference type="InterPro" id="IPR004374">
    <property type="entry name" value="PrfB"/>
</dbReference>
<keyword evidence="2 4" id="KW-0488">Methylation</keyword>
<dbReference type="PROSITE" id="PS00745">
    <property type="entry name" value="RF_PROK_I"/>
    <property type="match status" value="1"/>
</dbReference>
<dbReference type="InterPro" id="IPR045853">
    <property type="entry name" value="Pep_chain_release_fac_I_sf"/>
</dbReference>
<sequence length="375" mass="41949">MRAEIEQASDAAKQSIGLLRRHLDWDTVDKRLAELNAASEDPDLWNDAEAAQKVMRERQQLDEAVTAIKKLERDLEDGATLIELGEMEGDESSIREGEAAILAVEKEAASRQVETLLSGEADGFDTYLEVHAGAGGTESQDWANMLQRMYARWAERRKYKVEVVEMTDGEEAGIKGATLLIKGHNAYGWLKTESGVHRLVRISPYDSSARRHTSFASVWVYPVIDDRIEIEIKESDCRIDTYRSSGAGGQHVNTTDSAVRITHNPTGIVVACQQERSQHKNRATAWNMLRARLYEAELKKREEKANAEAASKTDIGWGHQIRSYVLQPYQLVKDLRTGTQSTDPDEVLDGDLDPFMEASLAQRVYGGVEAVEDID</sequence>
<accession>A0ABU7TMP0</accession>
<comment type="similarity">
    <text evidence="1 4">Belongs to the prokaryotic/mitochondrial release factor family.</text>
</comment>
<evidence type="ECO:0000313" key="8">
    <source>
        <dbReference type="Proteomes" id="UP001355206"/>
    </source>
</evidence>
<organism evidence="7 8">
    <name type="scientific">Methylobacterium oryzae</name>
    <dbReference type="NCBI Taxonomy" id="334852"/>
    <lineage>
        <taxon>Bacteria</taxon>
        <taxon>Pseudomonadati</taxon>
        <taxon>Pseudomonadota</taxon>
        <taxon>Alphaproteobacteria</taxon>
        <taxon>Hyphomicrobiales</taxon>
        <taxon>Methylobacteriaceae</taxon>
        <taxon>Methylobacterium</taxon>
    </lineage>
</organism>
<keyword evidence="3 4" id="KW-0648">Protein biosynthesis</keyword>
<dbReference type="SMART" id="SM00937">
    <property type="entry name" value="PCRF"/>
    <property type="match status" value="1"/>
</dbReference>
<dbReference type="Pfam" id="PF03462">
    <property type="entry name" value="PCRF"/>
    <property type="match status" value="1"/>
</dbReference>
<dbReference type="SUPFAM" id="SSF75620">
    <property type="entry name" value="Release factor"/>
    <property type="match status" value="1"/>
</dbReference>
<protein>
    <recommendedName>
        <fullName evidence="4 5">Peptide chain release factor 2</fullName>
        <shortName evidence="4">RF-2</shortName>
    </recommendedName>
</protein>
<evidence type="ECO:0000313" key="7">
    <source>
        <dbReference type="EMBL" id="MEE7491010.1"/>
    </source>
</evidence>
<gene>
    <name evidence="4" type="primary">prfB</name>
    <name evidence="7" type="ORF">MOTC310_11275</name>
</gene>
<comment type="caution">
    <text evidence="7">The sequence shown here is derived from an EMBL/GenBank/DDBJ whole genome shotgun (WGS) entry which is preliminary data.</text>
</comment>
<dbReference type="Pfam" id="PF00472">
    <property type="entry name" value="RF-1"/>
    <property type="match status" value="1"/>
</dbReference>
<keyword evidence="4" id="KW-0963">Cytoplasm</keyword>
<dbReference type="PANTHER" id="PTHR43116">
    <property type="entry name" value="PEPTIDE CHAIN RELEASE FACTOR 2"/>
    <property type="match status" value="1"/>
</dbReference>
<comment type="subcellular location">
    <subcellularLocation>
        <location evidence="4">Cytoplasm</location>
    </subcellularLocation>
</comment>
<dbReference type="EMBL" id="MLCA01000006">
    <property type="protein sequence ID" value="MEE7491010.1"/>
    <property type="molecule type" value="Genomic_DNA"/>
</dbReference>
<evidence type="ECO:0000256" key="1">
    <source>
        <dbReference type="ARBA" id="ARBA00010835"/>
    </source>
</evidence>
<dbReference type="HAMAP" id="MF_00094">
    <property type="entry name" value="Rel_fac_2"/>
    <property type="match status" value="1"/>
</dbReference>
<evidence type="ECO:0000256" key="5">
    <source>
        <dbReference type="NCBIfam" id="TIGR00020"/>
    </source>
</evidence>
<dbReference type="Gene3D" id="3.30.70.1660">
    <property type="match status" value="1"/>
</dbReference>
<dbReference type="InterPro" id="IPR005139">
    <property type="entry name" value="PCRF"/>
</dbReference>
<dbReference type="Gene3D" id="3.30.160.20">
    <property type="match status" value="1"/>
</dbReference>
<dbReference type="Gene3D" id="1.20.58.410">
    <property type="entry name" value="Release factor"/>
    <property type="match status" value="1"/>
</dbReference>
<evidence type="ECO:0000256" key="2">
    <source>
        <dbReference type="ARBA" id="ARBA00022481"/>
    </source>
</evidence>
<dbReference type="PANTHER" id="PTHR43116:SF3">
    <property type="entry name" value="CLASS I PEPTIDE CHAIN RELEASE FACTOR"/>
    <property type="match status" value="1"/>
</dbReference>
<keyword evidence="8" id="KW-1185">Reference proteome</keyword>
<comment type="function">
    <text evidence="4">Peptide chain release factor 2 directs the termination of translation in response to the peptide chain termination codons UGA and UAA.</text>
</comment>
<comment type="PTM">
    <text evidence="4">Methylated by PrmC. Methylation increases the termination efficiency of RF2.</text>
</comment>
<name>A0ABU7TMP0_9HYPH</name>
<evidence type="ECO:0000256" key="3">
    <source>
        <dbReference type="ARBA" id="ARBA00022917"/>
    </source>
</evidence>
<evidence type="ECO:0000256" key="4">
    <source>
        <dbReference type="HAMAP-Rule" id="MF_00094"/>
    </source>
</evidence>
<feature type="domain" description="Prokaryotic-type class I peptide chain release factors" evidence="6">
    <location>
        <begin position="243"/>
        <end position="259"/>
    </location>
</feature>
<dbReference type="RefSeq" id="WP_331293192.1">
    <property type="nucleotide sequence ID" value="NZ_MLBR01000010.1"/>
</dbReference>
<proteinExistence type="inferred from homology"/>
<evidence type="ECO:0000259" key="6">
    <source>
        <dbReference type="PROSITE" id="PS00745"/>
    </source>
</evidence>
<dbReference type="InterPro" id="IPR000352">
    <property type="entry name" value="Pep_chain_release_fac_I"/>
</dbReference>
<dbReference type="Proteomes" id="UP001355206">
    <property type="component" value="Unassembled WGS sequence"/>
</dbReference>
<dbReference type="NCBIfam" id="TIGR00020">
    <property type="entry name" value="prfB"/>
    <property type="match status" value="1"/>
</dbReference>
<feature type="modified residue" description="N5-methylglutamine" evidence="4">
    <location>
        <position position="250"/>
    </location>
</feature>
<reference evidence="7 8" key="1">
    <citation type="journal article" date="2012" name="Genet. Mol. Biol.">
        <title>Analysis of 16S rRNA and mxaF genes revealing insights into Methylobacterium niche-specific plant association.</title>
        <authorList>
            <person name="Dourado M.N."/>
            <person name="Andreote F.D."/>
            <person name="Dini-Andreote F."/>
            <person name="Conti R."/>
            <person name="Araujo J.M."/>
            <person name="Araujo W.L."/>
        </authorList>
    </citation>
    <scope>NUCLEOTIDE SEQUENCE [LARGE SCALE GENOMIC DNA]</scope>
    <source>
        <strain evidence="7 8">TC3-10</strain>
    </source>
</reference>